<feature type="domain" description="ADF-H" evidence="9">
    <location>
        <begin position="6"/>
        <end position="135"/>
    </location>
</feature>
<dbReference type="Proteomes" id="UP000559256">
    <property type="component" value="Unassembled WGS sequence"/>
</dbReference>
<dbReference type="GO" id="GO:0005737">
    <property type="term" value="C:cytoplasm"/>
    <property type="evidence" value="ECO:0007669"/>
    <property type="project" value="TreeGrafter"/>
</dbReference>
<keyword evidence="6" id="KW-0206">Cytoskeleton</keyword>
<evidence type="ECO:0000259" key="9">
    <source>
        <dbReference type="PROSITE" id="PS51263"/>
    </source>
</evidence>
<dbReference type="SUPFAM" id="SSF55753">
    <property type="entry name" value="Actin depolymerizing proteins"/>
    <property type="match status" value="2"/>
</dbReference>
<feature type="compositionally biased region" description="Polar residues" evidence="8">
    <location>
        <begin position="330"/>
        <end position="339"/>
    </location>
</feature>
<dbReference type="InterPro" id="IPR002108">
    <property type="entry name" value="ADF-H"/>
</dbReference>
<dbReference type="EMBL" id="JAACJM010000004">
    <property type="protein sequence ID" value="KAF5373181.1"/>
    <property type="molecule type" value="Genomic_DNA"/>
</dbReference>
<evidence type="ECO:0000256" key="1">
    <source>
        <dbReference type="ARBA" id="ARBA00004245"/>
    </source>
</evidence>
<accession>A0A8H5GY22</accession>
<evidence type="ECO:0000256" key="2">
    <source>
        <dbReference type="ARBA" id="ARBA00009557"/>
    </source>
</evidence>
<sequence>MSASSGITVSPELTSTFSEAVESQQTRFLKISILNESLVHDLSVPLQGTLESDFANLREILEDNVPAYVLAKTDSPNQWTAIYYVPDTAKVREKMLYASTRSSLLKSLGSTLFNDSIFATSKDDLTPEAYKAHLAHLAAPKPLSAREKELEDIKAAERESGTSTPYEGARKMASPLVTGHGLNWSEEVEQAVKALGEDEEEKILVIMIDVKTETLKLSNTITGGASSLKTALPSSEPCYAFFAWNHSYSNSPKRELVFIYSCPSTSPVKHRMIYSSGSAAVAHGLKTILSSSSSSISVASRRIETSDPSEVDEEFIKDGLGYDGVGGGSQEQAGSTVISSVEGRAPLPSEDRKAFAKPRGPARRRP</sequence>
<dbReference type="CDD" id="cd11285">
    <property type="entry name" value="ADF_Twf-N_like"/>
    <property type="match status" value="1"/>
</dbReference>
<comment type="similarity">
    <text evidence="2">Belongs to the actin-binding proteins ADF family. Twinfilin subfamily.</text>
</comment>
<evidence type="ECO:0000256" key="6">
    <source>
        <dbReference type="ARBA" id="ARBA00023212"/>
    </source>
</evidence>
<dbReference type="GO" id="GO:0030042">
    <property type="term" value="P:actin filament depolymerization"/>
    <property type="evidence" value="ECO:0007669"/>
    <property type="project" value="TreeGrafter"/>
</dbReference>
<dbReference type="InterPro" id="IPR028458">
    <property type="entry name" value="Twinfilin"/>
</dbReference>
<evidence type="ECO:0000256" key="8">
    <source>
        <dbReference type="SAM" id="MobiDB-lite"/>
    </source>
</evidence>
<evidence type="ECO:0000256" key="3">
    <source>
        <dbReference type="ARBA" id="ARBA00022490"/>
    </source>
</evidence>
<dbReference type="PANTHER" id="PTHR13759">
    <property type="entry name" value="TWINFILIN"/>
    <property type="match status" value="1"/>
</dbReference>
<dbReference type="GO" id="GO:0051015">
    <property type="term" value="F:actin filament binding"/>
    <property type="evidence" value="ECO:0007669"/>
    <property type="project" value="TreeGrafter"/>
</dbReference>
<dbReference type="PANTHER" id="PTHR13759:SF1">
    <property type="entry name" value="TWINFILIN"/>
    <property type="match status" value="1"/>
</dbReference>
<dbReference type="SMART" id="SM00102">
    <property type="entry name" value="ADF"/>
    <property type="match status" value="2"/>
</dbReference>
<organism evidence="10 11">
    <name type="scientific">Tetrapyrgos nigripes</name>
    <dbReference type="NCBI Taxonomy" id="182062"/>
    <lineage>
        <taxon>Eukaryota</taxon>
        <taxon>Fungi</taxon>
        <taxon>Dikarya</taxon>
        <taxon>Basidiomycota</taxon>
        <taxon>Agaricomycotina</taxon>
        <taxon>Agaricomycetes</taxon>
        <taxon>Agaricomycetidae</taxon>
        <taxon>Agaricales</taxon>
        <taxon>Marasmiineae</taxon>
        <taxon>Marasmiaceae</taxon>
        <taxon>Tetrapyrgos</taxon>
    </lineage>
</organism>
<feature type="compositionally biased region" description="Basic and acidic residues" evidence="8">
    <location>
        <begin position="148"/>
        <end position="160"/>
    </location>
</feature>
<dbReference type="PROSITE" id="PS51263">
    <property type="entry name" value="ADF_H"/>
    <property type="match status" value="2"/>
</dbReference>
<dbReference type="AlphaFoldDB" id="A0A8H5GY22"/>
<reference evidence="10 11" key="1">
    <citation type="journal article" date="2020" name="ISME J.">
        <title>Uncovering the hidden diversity of litter-decomposition mechanisms in mushroom-forming fungi.</title>
        <authorList>
            <person name="Floudas D."/>
            <person name="Bentzer J."/>
            <person name="Ahren D."/>
            <person name="Johansson T."/>
            <person name="Persson P."/>
            <person name="Tunlid A."/>
        </authorList>
    </citation>
    <scope>NUCLEOTIDE SEQUENCE [LARGE SCALE GENOMIC DNA]</scope>
    <source>
        <strain evidence="10 11">CBS 291.85</strain>
    </source>
</reference>
<evidence type="ECO:0000313" key="10">
    <source>
        <dbReference type="EMBL" id="KAF5373181.1"/>
    </source>
</evidence>
<comment type="caution">
    <text evidence="10">The sequence shown here is derived from an EMBL/GenBank/DDBJ whole genome shotgun (WGS) entry which is preliminary data.</text>
</comment>
<dbReference type="GO" id="GO:0003785">
    <property type="term" value="F:actin monomer binding"/>
    <property type="evidence" value="ECO:0007669"/>
    <property type="project" value="TreeGrafter"/>
</dbReference>
<evidence type="ECO:0000256" key="7">
    <source>
        <dbReference type="ARBA" id="ARBA00038532"/>
    </source>
</evidence>
<comment type="subcellular location">
    <subcellularLocation>
        <location evidence="1">Cytoplasm</location>
        <location evidence="1">Cytoskeleton</location>
    </subcellularLocation>
</comment>
<dbReference type="GO" id="GO:0005884">
    <property type="term" value="C:actin filament"/>
    <property type="evidence" value="ECO:0007669"/>
    <property type="project" value="TreeGrafter"/>
</dbReference>
<evidence type="ECO:0000313" key="11">
    <source>
        <dbReference type="Proteomes" id="UP000559256"/>
    </source>
</evidence>
<comment type="subunit">
    <text evidence="7">Interacts with G-actin; ADP-actin form.</text>
</comment>
<dbReference type="GO" id="GO:0051016">
    <property type="term" value="P:barbed-end actin filament capping"/>
    <property type="evidence" value="ECO:0007669"/>
    <property type="project" value="TreeGrafter"/>
</dbReference>
<dbReference type="InterPro" id="IPR029006">
    <property type="entry name" value="ADF-H/Gelsolin-like_dom_sf"/>
</dbReference>
<proteinExistence type="inferred from homology"/>
<dbReference type="OrthoDB" id="10006997at2759"/>
<name>A0A8H5GY22_9AGAR</name>
<dbReference type="Pfam" id="PF00241">
    <property type="entry name" value="Cofilin_ADF"/>
    <property type="match status" value="2"/>
</dbReference>
<feature type="region of interest" description="Disordered" evidence="8">
    <location>
        <begin position="148"/>
        <end position="168"/>
    </location>
</feature>
<dbReference type="FunFam" id="3.40.20.10:FF:000042">
    <property type="entry name" value="Actin depolymerizing protein"/>
    <property type="match status" value="1"/>
</dbReference>
<keyword evidence="3" id="KW-0963">Cytoplasm</keyword>
<evidence type="ECO:0000256" key="5">
    <source>
        <dbReference type="ARBA" id="ARBA00023203"/>
    </source>
</evidence>
<protein>
    <recommendedName>
        <fullName evidence="9">ADF-H domain-containing protein</fullName>
    </recommendedName>
</protein>
<evidence type="ECO:0000256" key="4">
    <source>
        <dbReference type="ARBA" id="ARBA00022737"/>
    </source>
</evidence>
<keyword evidence="4" id="KW-0677">Repeat</keyword>
<gene>
    <name evidence="10" type="ORF">D9758_001635</name>
</gene>
<keyword evidence="5" id="KW-0009">Actin-binding</keyword>
<dbReference type="Gene3D" id="3.40.20.10">
    <property type="entry name" value="Severin"/>
    <property type="match status" value="2"/>
</dbReference>
<feature type="region of interest" description="Disordered" evidence="8">
    <location>
        <begin position="318"/>
        <end position="366"/>
    </location>
</feature>
<keyword evidence="11" id="KW-1185">Reference proteome</keyword>
<feature type="domain" description="ADF-H" evidence="9">
    <location>
        <begin position="179"/>
        <end position="321"/>
    </location>
</feature>